<accession>A0A9E4N3N5</accession>
<dbReference type="EMBL" id="JAEPCM010000081">
    <property type="protein sequence ID" value="MCG7945324.1"/>
    <property type="molecule type" value="Genomic_DNA"/>
</dbReference>
<feature type="transmembrane region" description="Helical" evidence="1">
    <location>
        <begin position="34"/>
        <end position="52"/>
    </location>
</feature>
<evidence type="ECO:0000259" key="2">
    <source>
        <dbReference type="Pfam" id="PF14317"/>
    </source>
</evidence>
<dbReference type="AlphaFoldDB" id="A0A9E4N3N5"/>
<keyword evidence="1" id="KW-1133">Transmembrane helix</keyword>
<comment type="caution">
    <text evidence="3">The sequence shown here is derived from an EMBL/GenBank/DDBJ whole genome shotgun (WGS) entry which is preliminary data.</text>
</comment>
<protein>
    <submittedName>
        <fullName evidence="3">YcxB family protein</fullName>
    </submittedName>
</protein>
<dbReference type="Proteomes" id="UP000886667">
    <property type="component" value="Unassembled WGS sequence"/>
</dbReference>
<dbReference type="Pfam" id="PF14317">
    <property type="entry name" value="YcxB"/>
    <property type="match status" value="1"/>
</dbReference>
<keyword evidence="1" id="KW-0472">Membrane</keyword>
<evidence type="ECO:0000256" key="1">
    <source>
        <dbReference type="SAM" id="Phobius"/>
    </source>
</evidence>
<feature type="transmembrane region" description="Helical" evidence="1">
    <location>
        <begin position="58"/>
        <end position="79"/>
    </location>
</feature>
<proteinExistence type="predicted"/>
<name>A0A9E4N3N5_9GAMM</name>
<dbReference type="InterPro" id="IPR025588">
    <property type="entry name" value="YcxB-like_C"/>
</dbReference>
<evidence type="ECO:0000313" key="3">
    <source>
        <dbReference type="EMBL" id="MCG7945324.1"/>
    </source>
</evidence>
<evidence type="ECO:0000313" key="4">
    <source>
        <dbReference type="EMBL" id="MCG7945333.1"/>
    </source>
</evidence>
<feature type="domain" description="YcxB-like C-terminal" evidence="2">
    <location>
        <begin position="104"/>
        <end position="157"/>
    </location>
</feature>
<gene>
    <name evidence="3" type="ORF">JAZ07_03145</name>
    <name evidence="4" type="ORF">JAZ07_03190</name>
</gene>
<organism evidence="3 5">
    <name type="scientific">Candidatus Thiodiazotropha taylori</name>
    <dbReference type="NCBI Taxonomy" id="2792791"/>
    <lineage>
        <taxon>Bacteria</taxon>
        <taxon>Pseudomonadati</taxon>
        <taxon>Pseudomonadota</taxon>
        <taxon>Gammaproteobacteria</taxon>
        <taxon>Chromatiales</taxon>
        <taxon>Sedimenticolaceae</taxon>
        <taxon>Candidatus Thiodiazotropha</taxon>
    </lineage>
</organism>
<reference evidence="3" key="1">
    <citation type="journal article" date="2021" name="Proc. Natl. Acad. Sci. U.S.A.">
        <title>Global biogeography of chemosynthetic symbionts reveals both localized and globally distributed symbiont groups. .</title>
        <authorList>
            <person name="Osvatic J.T."/>
            <person name="Wilkins L.G.E."/>
            <person name="Leibrecht L."/>
            <person name="Leray M."/>
            <person name="Zauner S."/>
            <person name="Polzin J."/>
            <person name="Camacho Y."/>
            <person name="Gros O."/>
            <person name="van Gils J.A."/>
            <person name="Eisen J.A."/>
            <person name="Petersen J.M."/>
            <person name="Yuen B."/>
        </authorList>
    </citation>
    <scope>NUCLEOTIDE SEQUENCE</scope>
    <source>
        <strain evidence="3">MAGclacostrist064TRANS</strain>
    </source>
</reference>
<keyword evidence="1" id="KW-0812">Transmembrane</keyword>
<sequence length="169" mass="20020">MDISIKLEVKDWYQFQSYLEKEIPKTAKSWTNSFWFNLILWAVLAFFFMTIFQNAGELHWPTAGVSSAFFILMFILFMFNMNKFKKAFAPSENGVFVGEHRFVFDEEGIKSKGQGYEASHSWLLVQRIERTNGMILIFLDTAYAYVFPETKLKNPEDFYNYINEQYTKI</sequence>
<dbReference type="EMBL" id="JAEPCM010000081">
    <property type="protein sequence ID" value="MCG7945333.1"/>
    <property type="molecule type" value="Genomic_DNA"/>
</dbReference>
<evidence type="ECO:0000313" key="5">
    <source>
        <dbReference type="Proteomes" id="UP000886667"/>
    </source>
</evidence>